<evidence type="ECO:0000256" key="4">
    <source>
        <dbReference type="ARBA" id="ARBA00012756"/>
    </source>
</evidence>
<dbReference type="SUPFAM" id="SSF74650">
    <property type="entry name" value="Galactose mutarotase-like"/>
    <property type="match status" value="1"/>
</dbReference>
<dbReference type="InterPro" id="IPR004199">
    <property type="entry name" value="B-gal_small/dom_5"/>
</dbReference>
<keyword evidence="7" id="KW-0915">Sodium</keyword>
<name>A0A4Z0WBA8_9GAMM</name>
<dbReference type="InterPro" id="IPR006101">
    <property type="entry name" value="Glyco_hydro_2"/>
</dbReference>
<dbReference type="EMBL" id="SRMF01000001">
    <property type="protein sequence ID" value="TGG95472.1"/>
    <property type="molecule type" value="Genomic_DNA"/>
</dbReference>
<proteinExistence type="inferred from homology"/>
<dbReference type="FunFam" id="3.20.20.80:FF:000018">
    <property type="entry name" value="Beta-galactosidase"/>
    <property type="match status" value="1"/>
</dbReference>
<dbReference type="OrthoDB" id="9758603at2"/>
<evidence type="ECO:0000256" key="3">
    <source>
        <dbReference type="ARBA" id="ARBA00007401"/>
    </source>
</evidence>
<evidence type="ECO:0000313" key="13">
    <source>
        <dbReference type="Proteomes" id="UP000297475"/>
    </source>
</evidence>
<gene>
    <name evidence="12" type="ORF">E4656_03345</name>
</gene>
<dbReference type="Pfam" id="PF02836">
    <property type="entry name" value="Glyco_hydro_2_C"/>
    <property type="match status" value="1"/>
</dbReference>
<feature type="domain" description="Beta galactosidase small chain/" evidence="11">
    <location>
        <begin position="749"/>
        <end position="1022"/>
    </location>
</feature>
<dbReference type="Pfam" id="PF02837">
    <property type="entry name" value="Glyco_hydro_2_N"/>
    <property type="match status" value="1"/>
</dbReference>
<dbReference type="GO" id="GO:0004565">
    <property type="term" value="F:beta-galactosidase activity"/>
    <property type="evidence" value="ECO:0007669"/>
    <property type="project" value="UniProtKB-EC"/>
</dbReference>
<evidence type="ECO:0000256" key="9">
    <source>
        <dbReference type="ARBA" id="ARBA00032230"/>
    </source>
</evidence>
<dbReference type="InterPro" id="IPR006103">
    <property type="entry name" value="Glyco_hydro_2_cat"/>
</dbReference>
<dbReference type="InterPro" id="IPR013783">
    <property type="entry name" value="Ig-like_fold"/>
</dbReference>
<evidence type="ECO:0000256" key="2">
    <source>
        <dbReference type="ARBA" id="ARBA00001959"/>
    </source>
</evidence>
<comment type="catalytic activity">
    <reaction evidence="1 10">
        <text>Hydrolysis of terminal non-reducing beta-D-galactose residues in beta-D-galactosides.</text>
        <dbReference type="EC" id="3.2.1.23"/>
    </reaction>
</comment>
<sequence length="1025" mass="115572">MSDLAHIIARRDWENPAVVQVNRMPAHSPLFSYPSVQAARAGTDSRRRLLNGDWAFSLVDRPESVQTDFIEQPGWVGDGCIPVPSNWQCQGHDRPIYTNVQYPFPNTPPRVPEENPTGCYQCEFSLSREELKAQVRVVFEGVNSAFHLWCNGHWVGYSQDSRLPAEFDLSDYVTKGDNRISVMVIRWSDGSWLEDQDMWWLSGVFRDVFLLFKPDRRLEDVALTSSLDADYRDGELALMARVSDPEIRVEMQLYDAEDRLVGEPVSAWPGNREVDERGGFRDRAYARLPVEAPRQWSAEDPYLYRAVVRLVDADGQTLDCEAYAVGFRQVDIRDGLLRVNGKPVLIRGVNRHEHHPERGHAVTLDDMEEDVRLMKQYNFNAVRTAHYPNHPAFYDFCDRYGLYVVDEANIETHGCDPSSQLSDDAAWFQAYSERVTRLIQRDRNHPSVIIWSLGNESGLGSNHHALYQWVKQTDPSRPVQYEGGGADSAATDIICPMYARLDTDITQPVSVPKWSIRKWIGLPGEHRPLILCEYAHAMGNSLGNFADYWQAFRQYPRLQGGFIWDWVDQGLTCTDEQGRSYWAYGGDFGDTPNDRQFCINGLLFPDRTPHPSLLEAKRAQQFLQFDQADTESGVAVSVTSEYLFRITDNERLLWSVTDDGHTLCSGEQDLILAPGETQTLTLTDRLEAPKPGVDRQLNLRVVQPQATSWSEAGHISAQAQIELPRATALPAPAVYAGMPEWSDTPEAIRVTCGSQTLVFDRASATLSQWLVQGQDRLFQAPVDNLWRAPLDNDIGVSESTRIDPNAWSARWTAAGLDRLQRVAEGLAVWDAADHLVIETRQSHAHDGLTVARSRWLFSIDQNGRVELDITLSASSGLPPLPRVGIELGLADVPAQIVWYGRGPHENYPDRLLAADRGRYELPTDELHTDYIFPSDNGLRCDTRTLTAGGLTVNGHFHFVASRFSLANLTAARHTVDLEAQPGLYLRLDGWHQGVGGDDSWSPSVHPEYRIEPGDFRYGLTLTMQS</sequence>
<comment type="caution">
    <text evidence="12">The sequence shown here is derived from an EMBL/GenBank/DDBJ whole genome shotgun (WGS) entry which is preliminary data.</text>
</comment>
<evidence type="ECO:0000259" key="11">
    <source>
        <dbReference type="SMART" id="SM01038"/>
    </source>
</evidence>
<evidence type="ECO:0000256" key="10">
    <source>
        <dbReference type="RuleBase" id="RU361154"/>
    </source>
</evidence>
<evidence type="ECO:0000256" key="7">
    <source>
        <dbReference type="ARBA" id="ARBA00023053"/>
    </source>
</evidence>
<dbReference type="SMART" id="SM01038">
    <property type="entry name" value="Bgal_small_N"/>
    <property type="match status" value="1"/>
</dbReference>
<dbReference type="RefSeq" id="WP_135481169.1">
    <property type="nucleotide sequence ID" value="NZ_SRMF01000001.1"/>
</dbReference>
<dbReference type="NCBIfam" id="NF007074">
    <property type="entry name" value="PRK09525.1"/>
    <property type="match status" value="1"/>
</dbReference>
<dbReference type="SUPFAM" id="SSF49785">
    <property type="entry name" value="Galactose-binding domain-like"/>
    <property type="match status" value="1"/>
</dbReference>
<dbReference type="InterPro" id="IPR023230">
    <property type="entry name" value="Glyco_hydro_2_CS"/>
</dbReference>
<dbReference type="GO" id="GO:0030246">
    <property type="term" value="F:carbohydrate binding"/>
    <property type="evidence" value="ECO:0007669"/>
    <property type="project" value="InterPro"/>
</dbReference>
<evidence type="ECO:0000256" key="5">
    <source>
        <dbReference type="ARBA" id="ARBA00013303"/>
    </source>
</evidence>
<dbReference type="GO" id="GO:0009341">
    <property type="term" value="C:beta-galactosidase complex"/>
    <property type="evidence" value="ECO:0007669"/>
    <property type="project" value="InterPro"/>
</dbReference>
<dbReference type="Pfam" id="PF16353">
    <property type="entry name" value="LacZ_4"/>
    <property type="match status" value="1"/>
</dbReference>
<dbReference type="SUPFAM" id="SSF51445">
    <property type="entry name" value="(Trans)glycosidases"/>
    <property type="match status" value="1"/>
</dbReference>
<protein>
    <recommendedName>
        <fullName evidence="5 10">Beta-galactosidase</fullName>
        <ecNumber evidence="4 10">3.2.1.23</ecNumber>
    </recommendedName>
    <alternativeName>
        <fullName evidence="9 10">Lactase</fullName>
    </alternativeName>
</protein>
<dbReference type="PANTHER" id="PTHR46323">
    <property type="entry name" value="BETA-GALACTOSIDASE"/>
    <property type="match status" value="1"/>
</dbReference>
<dbReference type="InterPro" id="IPR032312">
    <property type="entry name" value="LacZ_4"/>
</dbReference>
<keyword evidence="8 10" id="KW-0326">Glycosidase</keyword>
<evidence type="ECO:0000256" key="6">
    <source>
        <dbReference type="ARBA" id="ARBA00022801"/>
    </source>
</evidence>
<dbReference type="Pfam" id="PF00703">
    <property type="entry name" value="Glyco_hydro_2"/>
    <property type="match status" value="1"/>
</dbReference>
<dbReference type="AlphaFoldDB" id="A0A4Z0WBA8"/>
<dbReference type="Proteomes" id="UP000297475">
    <property type="component" value="Unassembled WGS sequence"/>
</dbReference>
<evidence type="ECO:0000313" key="12">
    <source>
        <dbReference type="EMBL" id="TGG95472.1"/>
    </source>
</evidence>
<dbReference type="PROSITE" id="PS00608">
    <property type="entry name" value="GLYCOSYL_HYDROL_F2_2"/>
    <property type="match status" value="1"/>
</dbReference>
<dbReference type="InterPro" id="IPR006104">
    <property type="entry name" value="Glyco_hydro_2_N"/>
</dbReference>
<dbReference type="Pfam" id="PF02929">
    <property type="entry name" value="Bgal_small_N"/>
    <property type="match status" value="1"/>
</dbReference>
<dbReference type="PRINTS" id="PR00132">
    <property type="entry name" value="GLHYDRLASE2"/>
</dbReference>
<keyword evidence="13" id="KW-1185">Reference proteome</keyword>
<dbReference type="Gene3D" id="2.60.120.260">
    <property type="entry name" value="Galactose-binding domain-like"/>
    <property type="match status" value="1"/>
</dbReference>
<dbReference type="InterPro" id="IPR050347">
    <property type="entry name" value="Bact_Beta-galactosidase"/>
</dbReference>
<dbReference type="GO" id="GO:0005990">
    <property type="term" value="P:lactose catabolic process"/>
    <property type="evidence" value="ECO:0007669"/>
    <property type="project" value="TreeGrafter"/>
</dbReference>
<dbReference type="InterPro" id="IPR014718">
    <property type="entry name" value="GH-type_carb-bd"/>
</dbReference>
<dbReference type="InterPro" id="IPR017853">
    <property type="entry name" value="GH"/>
</dbReference>
<dbReference type="SUPFAM" id="SSF49303">
    <property type="entry name" value="beta-Galactosidase/glucuronidase domain"/>
    <property type="match status" value="2"/>
</dbReference>
<organism evidence="12 13">
    <name type="scientific">Natronospirillum operosum</name>
    <dbReference type="NCBI Taxonomy" id="2759953"/>
    <lineage>
        <taxon>Bacteria</taxon>
        <taxon>Pseudomonadati</taxon>
        <taxon>Pseudomonadota</taxon>
        <taxon>Gammaproteobacteria</taxon>
        <taxon>Oceanospirillales</taxon>
        <taxon>Natronospirillaceae</taxon>
        <taxon>Natronospirillum</taxon>
    </lineage>
</organism>
<keyword evidence="6 10" id="KW-0378">Hydrolase</keyword>
<dbReference type="Gene3D" id="2.60.40.10">
    <property type="entry name" value="Immunoglobulins"/>
    <property type="match status" value="2"/>
</dbReference>
<dbReference type="InterPro" id="IPR023232">
    <property type="entry name" value="Glyco_hydro_2_AS"/>
</dbReference>
<dbReference type="PROSITE" id="PS00719">
    <property type="entry name" value="GLYCOSYL_HYDROL_F2_1"/>
    <property type="match status" value="1"/>
</dbReference>
<dbReference type="InterPro" id="IPR006102">
    <property type="entry name" value="Ig-like_GH2"/>
</dbReference>
<comment type="similarity">
    <text evidence="3 10">Belongs to the glycosyl hydrolase 2 family.</text>
</comment>
<dbReference type="EC" id="3.2.1.23" evidence="4 10"/>
<comment type="cofactor">
    <cofactor evidence="2">
        <name>Na(+)</name>
        <dbReference type="ChEBI" id="CHEBI:29101"/>
    </cofactor>
</comment>
<dbReference type="Gene3D" id="3.20.20.80">
    <property type="entry name" value="Glycosidases"/>
    <property type="match status" value="1"/>
</dbReference>
<dbReference type="InterPro" id="IPR008979">
    <property type="entry name" value="Galactose-bd-like_sf"/>
</dbReference>
<dbReference type="InterPro" id="IPR036156">
    <property type="entry name" value="Beta-gal/glucu_dom_sf"/>
</dbReference>
<dbReference type="Gene3D" id="2.70.98.10">
    <property type="match status" value="1"/>
</dbReference>
<reference evidence="12 13" key="1">
    <citation type="submission" date="2019-04" db="EMBL/GenBank/DDBJ databases">
        <title>Natronospirillum operosus gen. nov., sp. nov., a haloalkaliphilic satellite isolated from decaying biomass of laboratory culture of cyanobacterium Geitlerinema sp. and proposal of Natronospirillaceae fam. nov. and Saccharospirillaceae fam. nov.</title>
        <authorList>
            <person name="Kevbrin V."/>
            <person name="Boltyanskaya Y."/>
            <person name="Koziaeva V."/>
            <person name="Grouzdev D.S."/>
            <person name="Park M."/>
            <person name="Cho J."/>
        </authorList>
    </citation>
    <scope>NUCLEOTIDE SEQUENCE [LARGE SCALE GENOMIC DNA]</scope>
    <source>
        <strain evidence="12 13">G-116</strain>
    </source>
</reference>
<dbReference type="PANTHER" id="PTHR46323:SF2">
    <property type="entry name" value="BETA-GALACTOSIDASE"/>
    <property type="match status" value="1"/>
</dbReference>
<evidence type="ECO:0000256" key="8">
    <source>
        <dbReference type="ARBA" id="ARBA00023295"/>
    </source>
</evidence>
<accession>A0A4Z0WBA8</accession>
<evidence type="ECO:0000256" key="1">
    <source>
        <dbReference type="ARBA" id="ARBA00001412"/>
    </source>
</evidence>
<dbReference type="InterPro" id="IPR011013">
    <property type="entry name" value="Gal_mutarotase_sf_dom"/>
</dbReference>